<evidence type="ECO:0000313" key="3">
    <source>
        <dbReference type="Proteomes" id="UP000050761"/>
    </source>
</evidence>
<reference evidence="4" key="2">
    <citation type="submission" date="2019-09" db="UniProtKB">
        <authorList>
            <consortium name="WormBaseParasite"/>
        </authorList>
    </citation>
    <scope>IDENTIFICATION</scope>
</reference>
<protein>
    <submittedName>
        <fullName evidence="4">Calponin-homology (CH) domain-containing protein</fullName>
    </submittedName>
</protein>
<dbReference type="AlphaFoldDB" id="A0A3P8BSB0"/>
<dbReference type="InterPro" id="IPR036872">
    <property type="entry name" value="CH_dom_sf"/>
</dbReference>
<proteinExistence type="predicted"/>
<evidence type="ECO:0000313" key="2">
    <source>
        <dbReference type="EMBL" id="VDO75565.1"/>
    </source>
</evidence>
<dbReference type="OrthoDB" id="10254988at2759"/>
<accession>A0A3P8BSB0</accession>
<reference evidence="2 3" key="1">
    <citation type="submission" date="2018-11" db="EMBL/GenBank/DDBJ databases">
        <authorList>
            <consortium name="Pathogen Informatics"/>
        </authorList>
    </citation>
    <scope>NUCLEOTIDE SEQUENCE [LARGE SCALE GENOMIC DNA]</scope>
</reference>
<dbReference type="WBParaSite" id="HPBE_0000824701-mRNA-1">
    <property type="protein sequence ID" value="HPBE_0000824701-mRNA-1"/>
    <property type="gene ID" value="HPBE_0000824701"/>
</dbReference>
<dbReference type="Proteomes" id="UP000050761">
    <property type="component" value="Unassembled WGS sequence"/>
</dbReference>
<keyword evidence="3" id="KW-1185">Reference proteome</keyword>
<feature type="region of interest" description="Disordered" evidence="1">
    <location>
        <begin position="132"/>
        <end position="158"/>
    </location>
</feature>
<evidence type="ECO:0000313" key="4">
    <source>
        <dbReference type="WBParaSite" id="HPBE_0000824701-mRNA-1"/>
    </source>
</evidence>
<gene>
    <name evidence="2" type="ORF">HPBE_LOCUS8248</name>
</gene>
<evidence type="ECO:0000256" key="1">
    <source>
        <dbReference type="SAM" id="MobiDB-lite"/>
    </source>
</evidence>
<organism evidence="2">
    <name type="scientific">Heligmosomoides polygyrus</name>
    <name type="common">Parasitic roundworm</name>
    <dbReference type="NCBI Taxonomy" id="6339"/>
    <lineage>
        <taxon>Eukaryota</taxon>
        <taxon>Metazoa</taxon>
        <taxon>Ecdysozoa</taxon>
        <taxon>Nematoda</taxon>
        <taxon>Chromadorea</taxon>
        <taxon>Rhabditida</taxon>
        <taxon>Rhabditina</taxon>
        <taxon>Rhabditomorpha</taxon>
        <taxon>Strongyloidea</taxon>
        <taxon>Heligmosomidae</taxon>
        <taxon>Heligmosomoides</taxon>
    </lineage>
</organism>
<dbReference type="Gene3D" id="1.10.418.10">
    <property type="entry name" value="Calponin-like domain"/>
    <property type="match status" value="1"/>
</dbReference>
<sequence length="158" mass="17751">MNEHQFWEHPLGSWLSDVALGFPPVVEEKNWRLPGRIDLPLQYEELCDGVLLSVLFHQIDPSSVDLVSPREVRLDEQDLRARQRLFASLIDAIRKLYKVIERYGYGKAIPRAANTFAGLSRAGEDGRGAMFGNTGWPGRGDESRSLPGASFGLTDQLR</sequence>
<dbReference type="EMBL" id="UZAH01026099">
    <property type="protein sequence ID" value="VDO75565.1"/>
    <property type="molecule type" value="Genomic_DNA"/>
</dbReference>
<dbReference type="SUPFAM" id="SSF116907">
    <property type="entry name" value="Hook domain"/>
    <property type="match status" value="1"/>
</dbReference>
<name>A0A3P8BSB0_HELPZ</name>